<evidence type="ECO:0008006" key="4">
    <source>
        <dbReference type="Google" id="ProtNLM"/>
    </source>
</evidence>
<dbReference type="EMBL" id="HBUF01247061">
    <property type="protein sequence ID" value="CAG6678791.1"/>
    <property type="molecule type" value="Transcribed_RNA"/>
</dbReference>
<accession>A0A8D8T4M9</accession>
<reference evidence="3" key="1">
    <citation type="submission" date="2021-05" db="EMBL/GenBank/DDBJ databases">
        <authorList>
            <person name="Alioto T."/>
            <person name="Alioto T."/>
            <person name="Gomez Garrido J."/>
        </authorList>
    </citation>
    <scope>NUCLEOTIDE SEQUENCE</scope>
</reference>
<dbReference type="EMBL" id="HBUF01348312">
    <property type="protein sequence ID" value="CAG6711507.1"/>
    <property type="molecule type" value="Transcribed_RNA"/>
</dbReference>
<dbReference type="EMBL" id="HBUF01044652">
    <property type="protein sequence ID" value="CAG6619002.1"/>
    <property type="molecule type" value="Transcribed_RNA"/>
</dbReference>
<feature type="chain" id="PRO_5036262046" description="Early nodulin-75" evidence="2">
    <location>
        <begin position="22"/>
        <end position="265"/>
    </location>
</feature>
<sequence>MKTHALFLLVCFLAYTVSAQAQETQPPKQSKLLKKPRVYTAIVKSDEELIPSQSYPAVAPVIRPVYTGYFPYAPPVIIPHVQPYEHEYGNLKALPDYGEESYSYPSKDLKPPAPNQPITYKAHESKEQFEPKSNGSISSEGIVDYDSLSNQGSPQRFNYEGDLTPTALDDSYFPEAINTKSDAQSNDYGSFLQPPPPPSRNSKQTSDNLPPQDAVNPFQSFYNYQPENSDIPNVPPPPLPVAQNSNNSTKKKVDYPNAPPTLFAL</sequence>
<feature type="signal peptide" evidence="2">
    <location>
        <begin position="1"/>
        <end position="21"/>
    </location>
</feature>
<dbReference type="EMBL" id="HBUF01247059">
    <property type="protein sequence ID" value="CAG6678787.1"/>
    <property type="molecule type" value="Transcribed_RNA"/>
</dbReference>
<feature type="region of interest" description="Disordered" evidence="1">
    <location>
        <begin position="180"/>
        <end position="265"/>
    </location>
</feature>
<organism evidence="3">
    <name type="scientific">Cacopsylla melanoneura</name>
    <dbReference type="NCBI Taxonomy" id="428564"/>
    <lineage>
        <taxon>Eukaryota</taxon>
        <taxon>Metazoa</taxon>
        <taxon>Ecdysozoa</taxon>
        <taxon>Arthropoda</taxon>
        <taxon>Hexapoda</taxon>
        <taxon>Insecta</taxon>
        <taxon>Pterygota</taxon>
        <taxon>Neoptera</taxon>
        <taxon>Paraneoptera</taxon>
        <taxon>Hemiptera</taxon>
        <taxon>Sternorrhyncha</taxon>
        <taxon>Psylloidea</taxon>
        <taxon>Psyllidae</taxon>
        <taxon>Psyllinae</taxon>
        <taxon>Cacopsylla</taxon>
    </lineage>
</organism>
<evidence type="ECO:0000256" key="1">
    <source>
        <dbReference type="SAM" id="MobiDB-lite"/>
    </source>
</evidence>
<dbReference type="EMBL" id="HBUF01247060">
    <property type="protein sequence ID" value="CAG6678789.1"/>
    <property type="molecule type" value="Transcribed_RNA"/>
</dbReference>
<dbReference type="EMBL" id="HBUF01567887">
    <property type="protein sequence ID" value="CAG6765329.1"/>
    <property type="molecule type" value="Transcribed_RNA"/>
</dbReference>
<dbReference type="EMBL" id="HBUF01567886">
    <property type="protein sequence ID" value="CAG6765328.1"/>
    <property type="molecule type" value="Transcribed_RNA"/>
</dbReference>
<dbReference type="EMBL" id="HBUF01044653">
    <property type="protein sequence ID" value="CAG6619004.1"/>
    <property type="molecule type" value="Transcribed_RNA"/>
</dbReference>
<feature type="compositionally biased region" description="Polar residues" evidence="1">
    <location>
        <begin position="217"/>
        <end position="231"/>
    </location>
</feature>
<evidence type="ECO:0000313" key="3">
    <source>
        <dbReference type="EMBL" id="CAG6678791.1"/>
    </source>
</evidence>
<feature type="compositionally biased region" description="Polar residues" evidence="1">
    <location>
        <begin position="147"/>
        <end position="156"/>
    </location>
</feature>
<evidence type="ECO:0000256" key="2">
    <source>
        <dbReference type="SAM" id="SignalP"/>
    </source>
</evidence>
<proteinExistence type="predicted"/>
<name>A0A8D8T4M9_9HEMI</name>
<protein>
    <recommendedName>
        <fullName evidence="4">Early nodulin-75</fullName>
    </recommendedName>
</protein>
<dbReference type="EMBL" id="HBUF01247057">
    <property type="protein sequence ID" value="CAG6678783.1"/>
    <property type="molecule type" value="Transcribed_RNA"/>
</dbReference>
<feature type="region of interest" description="Disordered" evidence="1">
    <location>
        <begin position="123"/>
        <end position="163"/>
    </location>
</feature>
<dbReference type="EMBL" id="HBUF01247064">
    <property type="protein sequence ID" value="CAG6678797.1"/>
    <property type="molecule type" value="Transcribed_RNA"/>
</dbReference>
<keyword evidence="2" id="KW-0732">Signal</keyword>
<feature type="compositionally biased region" description="Polar residues" evidence="1">
    <location>
        <begin position="200"/>
        <end position="209"/>
    </location>
</feature>
<dbReference type="AlphaFoldDB" id="A0A8D8T4M9"/>
<dbReference type="EMBL" id="HBUF01247063">
    <property type="protein sequence ID" value="CAG6678795.1"/>
    <property type="molecule type" value="Transcribed_RNA"/>
</dbReference>